<evidence type="ECO:0000313" key="6">
    <source>
        <dbReference type="Proteomes" id="UP000235315"/>
    </source>
</evidence>
<dbReference type="NCBIfam" id="NF033819">
    <property type="entry name" value="IS66_TnpB"/>
    <property type="match status" value="1"/>
</dbReference>
<accession>A0ABM6QTS5</accession>
<keyword evidence="6" id="KW-1185">Reference proteome</keyword>
<evidence type="ECO:0008006" key="7">
    <source>
        <dbReference type="Google" id="ProtNLM"/>
    </source>
</evidence>
<evidence type="ECO:0000313" key="5">
    <source>
        <dbReference type="EMBL" id="AUO48962.1"/>
    </source>
</evidence>
<organism evidence="2 6">
    <name type="scientific">Pseudomonas ogarae (strain DSM 112162 / CECT 30235 / F113)</name>
    <dbReference type="NCBI Taxonomy" id="1114970"/>
    <lineage>
        <taxon>Bacteria</taxon>
        <taxon>Pseudomonadati</taxon>
        <taxon>Pseudomonadota</taxon>
        <taxon>Gammaproteobacteria</taxon>
        <taxon>Pseudomonadales</taxon>
        <taxon>Pseudomonadaceae</taxon>
        <taxon>Pseudomonas</taxon>
    </lineage>
</organism>
<dbReference type="EMBL" id="CP025738">
    <property type="protein sequence ID" value="AUO43951.1"/>
    <property type="molecule type" value="Genomic_DNA"/>
</dbReference>
<dbReference type="PANTHER" id="PTHR36455:SF1">
    <property type="entry name" value="BLR8292 PROTEIN"/>
    <property type="match status" value="1"/>
</dbReference>
<gene>
    <name evidence="1" type="ORF">C1C98_00120</name>
    <name evidence="2" type="ORF">C1C98_04245</name>
    <name evidence="3" type="ORF">C1C98_12090</name>
    <name evidence="4" type="ORF">C1C98_15535</name>
    <name evidence="5" type="ORF">C1C98_27705</name>
</gene>
<dbReference type="Proteomes" id="UP000235315">
    <property type="component" value="Chromosome"/>
</dbReference>
<name>A0ABM6QTS5_PSEO1</name>
<sequence>MDSSANAESHGAATCFHSAALAVSRSKFASHVIDYLPRNPTPARHRESELADRKRRCLCHLSARSVAMIRIDAIWLATEPMDMRAGTETALARVIAVFGAAKPHCAYLFANRRANRMKVLVHDGIGIWLAARRLNQGKFHWPSLRQSSEMQLDTEQLQALVLGLPWQRVGAGGAITLL</sequence>
<dbReference type="EMBL" id="CP025738">
    <property type="protein sequence ID" value="AUO46766.1"/>
    <property type="molecule type" value="Genomic_DNA"/>
</dbReference>
<dbReference type="Pfam" id="PF05717">
    <property type="entry name" value="TnpB_IS66"/>
    <property type="match status" value="1"/>
</dbReference>
<dbReference type="EMBL" id="CP025738">
    <property type="protein sequence ID" value="AUO44702.1"/>
    <property type="molecule type" value="Genomic_DNA"/>
</dbReference>
<evidence type="ECO:0000313" key="4">
    <source>
        <dbReference type="EMBL" id="AUO46766.1"/>
    </source>
</evidence>
<proteinExistence type="predicted"/>
<evidence type="ECO:0000313" key="1">
    <source>
        <dbReference type="EMBL" id="AUO43951.1"/>
    </source>
</evidence>
<dbReference type="InterPro" id="IPR008878">
    <property type="entry name" value="Transposase_IS66_Orf2"/>
</dbReference>
<dbReference type="EMBL" id="CP025738">
    <property type="protein sequence ID" value="AUO46140.1"/>
    <property type="molecule type" value="Genomic_DNA"/>
</dbReference>
<reference evidence="2 6" key="1">
    <citation type="submission" date="2018-01" db="EMBL/GenBank/DDBJ databases">
        <title>Tropical forage species Digitaria eriantha prevents oxidative stress under low temperature conditions by the incorporation of polyhydroxybutyrate-producing endophytic bacteria.</title>
        <authorList>
            <person name="Stritzler M."/>
            <person name="Ayub N."/>
        </authorList>
    </citation>
    <scope>NUCLEOTIDE SEQUENCE [LARGE SCALE GENOMIC DNA]</scope>
    <source>
        <strain evidence="2 6">FR1</strain>
    </source>
</reference>
<dbReference type="EMBL" id="CP025738">
    <property type="protein sequence ID" value="AUO48962.1"/>
    <property type="molecule type" value="Genomic_DNA"/>
</dbReference>
<protein>
    <recommendedName>
        <fullName evidence="7">Transposase</fullName>
    </recommendedName>
</protein>
<dbReference type="PANTHER" id="PTHR36455">
    <property type="match status" value="1"/>
</dbReference>
<evidence type="ECO:0000313" key="3">
    <source>
        <dbReference type="EMBL" id="AUO46140.1"/>
    </source>
</evidence>
<evidence type="ECO:0000313" key="2">
    <source>
        <dbReference type="EMBL" id="AUO44702.1"/>
    </source>
</evidence>